<proteinExistence type="predicted"/>
<dbReference type="Gene3D" id="1.10.10.10">
    <property type="entry name" value="Winged helix-like DNA-binding domain superfamily/Winged helix DNA-binding domain"/>
    <property type="match status" value="1"/>
</dbReference>
<keyword evidence="3" id="KW-0804">Transcription</keyword>
<dbReference type="Pfam" id="PF01022">
    <property type="entry name" value="HTH_5"/>
    <property type="match status" value="1"/>
</dbReference>
<dbReference type="EMBL" id="BAPV01000061">
    <property type="protein sequence ID" value="GBQ93762.1"/>
    <property type="molecule type" value="Genomic_DNA"/>
</dbReference>
<dbReference type="InterPro" id="IPR001845">
    <property type="entry name" value="HTH_ArsR_DNA-bd_dom"/>
</dbReference>
<evidence type="ECO:0000313" key="6">
    <source>
        <dbReference type="Proteomes" id="UP001062776"/>
    </source>
</evidence>
<evidence type="ECO:0000256" key="3">
    <source>
        <dbReference type="ARBA" id="ARBA00023163"/>
    </source>
</evidence>
<gene>
    <name evidence="5" type="ORF">AA0535_2937</name>
</gene>
<dbReference type="RefSeq" id="WP_264817478.1">
    <property type="nucleotide sequence ID" value="NZ_BAPV01000061.1"/>
</dbReference>
<feature type="domain" description="HTH arsR-type" evidence="4">
    <location>
        <begin position="4"/>
        <end position="105"/>
    </location>
</feature>
<dbReference type="InterPro" id="IPR011991">
    <property type="entry name" value="ArsR-like_HTH"/>
</dbReference>
<evidence type="ECO:0000256" key="2">
    <source>
        <dbReference type="ARBA" id="ARBA00023125"/>
    </source>
</evidence>
<reference evidence="5" key="1">
    <citation type="submission" date="2013-04" db="EMBL/GenBank/DDBJ databases">
        <title>The genome sequencing project of 58 acetic acid bacteria.</title>
        <authorList>
            <person name="Okamoto-Kainuma A."/>
            <person name="Ishikawa M."/>
            <person name="Umino S."/>
            <person name="Koizumi Y."/>
            <person name="Shiwa Y."/>
            <person name="Yoshikawa H."/>
            <person name="Matsutani M."/>
            <person name="Matsushita K."/>
        </authorList>
    </citation>
    <scope>NUCLEOTIDE SEQUENCE</scope>
    <source>
        <strain evidence="5">NRIC 0535</strain>
    </source>
</reference>
<dbReference type="PROSITE" id="PS50987">
    <property type="entry name" value="HTH_ARSR_2"/>
    <property type="match status" value="1"/>
</dbReference>
<dbReference type="NCBIfam" id="NF033788">
    <property type="entry name" value="HTH_metalloreg"/>
    <property type="match status" value="1"/>
</dbReference>
<dbReference type="Proteomes" id="UP001062776">
    <property type="component" value="Unassembled WGS sequence"/>
</dbReference>
<keyword evidence="6" id="KW-1185">Reference proteome</keyword>
<name>A0ABQ0Q6Q3_9PROT</name>
<sequence length="123" mass="13095">MSGSDRASQDALIERLRLYGQSQRLAILTLLVQGPCSVSAIERVTGIGQPALSQQLGELRRAGLIASTRVAREVSYDFASGSERARAIIILTLLDPALPQNANPSAIRFPARGGAHFASILPD</sequence>
<dbReference type="InterPro" id="IPR051011">
    <property type="entry name" value="Metal_resp_trans_reg"/>
</dbReference>
<keyword evidence="1" id="KW-0805">Transcription regulation</keyword>
<accession>A0ABQ0Q6Q3</accession>
<dbReference type="PANTHER" id="PTHR43132:SF2">
    <property type="entry name" value="ARSENICAL RESISTANCE OPERON REPRESSOR ARSR-RELATED"/>
    <property type="match status" value="1"/>
</dbReference>
<dbReference type="SUPFAM" id="SSF46785">
    <property type="entry name" value="Winged helix' DNA-binding domain"/>
    <property type="match status" value="1"/>
</dbReference>
<dbReference type="SMART" id="SM00418">
    <property type="entry name" value="HTH_ARSR"/>
    <property type="match status" value="1"/>
</dbReference>
<protein>
    <submittedName>
        <fullName evidence="5">ArsR family transcriptional regulator</fullName>
    </submittedName>
</protein>
<keyword evidence="2" id="KW-0238">DNA-binding</keyword>
<evidence type="ECO:0000313" key="5">
    <source>
        <dbReference type="EMBL" id="GBQ93762.1"/>
    </source>
</evidence>
<comment type="caution">
    <text evidence="5">The sequence shown here is derived from an EMBL/GenBank/DDBJ whole genome shotgun (WGS) entry which is preliminary data.</text>
</comment>
<evidence type="ECO:0000256" key="1">
    <source>
        <dbReference type="ARBA" id="ARBA00023015"/>
    </source>
</evidence>
<evidence type="ECO:0000259" key="4">
    <source>
        <dbReference type="PROSITE" id="PS50987"/>
    </source>
</evidence>
<dbReference type="PANTHER" id="PTHR43132">
    <property type="entry name" value="ARSENICAL RESISTANCE OPERON REPRESSOR ARSR-RELATED"/>
    <property type="match status" value="1"/>
</dbReference>
<dbReference type="CDD" id="cd00090">
    <property type="entry name" value="HTH_ARSR"/>
    <property type="match status" value="1"/>
</dbReference>
<organism evidence="5 6">
    <name type="scientific">Asaia krungthepensis NRIC 0535</name>
    <dbReference type="NCBI Taxonomy" id="1307925"/>
    <lineage>
        <taxon>Bacteria</taxon>
        <taxon>Pseudomonadati</taxon>
        <taxon>Pseudomonadota</taxon>
        <taxon>Alphaproteobacteria</taxon>
        <taxon>Acetobacterales</taxon>
        <taxon>Acetobacteraceae</taxon>
        <taxon>Asaia</taxon>
    </lineage>
</organism>
<dbReference type="InterPro" id="IPR036390">
    <property type="entry name" value="WH_DNA-bd_sf"/>
</dbReference>
<dbReference type="InterPro" id="IPR036388">
    <property type="entry name" value="WH-like_DNA-bd_sf"/>
</dbReference>